<proteinExistence type="predicted"/>
<gene>
    <name evidence="1" type="ORF">BofuT4_uP086840.1</name>
</gene>
<sequence>MAKVPSFTNKVIVLLVLYQKLGLVLLRGSWQFHCSKSKSGITSSVHKNIKL</sequence>
<dbReference type="Proteomes" id="UP000008177">
    <property type="component" value="Unplaced contigs"/>
</dbReference>
<accession>G2YGK7</accession>
<organism evidence="1 2">
    <name type="scientific">Botryotinia fuckeliana (strain T4)</name>
    <name type="common">Noble rot fungus</name>
    <name type="synonym">Botrytis cinerea</name>
    <dbReference type="NCBI Taxonomy" id="999810"/>
    <lineage>
        <taxon>Eukaryota</taxon>
        <taxon>Fungi</taxon>
        <taxon>Dikarya</taxon>
        <taxon>Ascomycota</taxon>
        <taxon>Pezizomycotina</taxon>
        <taxon>Leotiomycetes</taxon>
        <taxon>Helotiales</taxon>
        <taxon>Sclerotiniaceae</taxon>
        <taxon>Botrytis</taxon>
    </lineage>
</organism>
<dbReference type="EMBL" id="FQ790330">
    <property type="protein sequence ID" value="CCD50905.1"/>
    <property type="molecule type" value="Genomic_DNA"/>
</dbReference>
<dbReference type="HOGENOM" id="CLU_3106102_0_0_1"/>
<protein>
    <submittedName>
        <fullName evidence="1">Uncharacterized protein</fullName>
    </submittedName>
</protein>
<dbReference type="AlphaFoldDB" id="G2YGK7"/>
<dbReference type="InParanoid" id="G2YGK7"/>
<evidence type="ECO:0000313" key="1">
    <source>
        <dbReference type="EMBL" id="CCD50905.1"/>
    </source>
</evidence>
<name>G2YGK7_BOTF4</name>
<reference evidence="2" key="1">
    <citation type="journal article" date="2011" name="PLoS Genet.">
        <title>Genomic analysis of the necrotrophic fungal pathogens Sclerotinia sclerotiorum and Botrytis cinerea.</title>
        <authorList>
            <person name="Amselem J."/>
            <person name="Cuomo C.A."/>
            <person name="van Kan J.A."/>
            <person name="Viaud M."/>
            <person name="Benito E.P."/>
            <person name="Couloux A."/>
            <person name="Coutinho P.M."/>
            <person name="de Vries R.P."/>
            <person name="Dyer P.S."/>
            <person name="Fillinger S."/>
            <person name="Fournier E."/>
            <person name="Gout L."/>
            <person name="Hahn M."/>
            <person name="Kohn L."/>
            <person name="Lapalu N."/>
            <person name="Plummer K.M."/>
            <person name="Pradier J.M."/>
            <person name="Quevillon E."/>
            <person name="Sharon A."/>
            <person name="Simon A."/>
            <person name="ten Have A."/>
            <person name="Tudzynski B."/>
            <person name="Tudzynski P."/>
            <person name="Wincker P."/>
            <person name="Andrew M."/>
            <person name="Anthouard V."/>
            <person name="Beever R.E."/>
            <person name="Beffa R."/>
            <person name="Benoit I."/>
            <person name="Bouzid O."/>
            <person name="Brault B."/>
            <person name="Chen Z."/>
            <person name="Choquer M."/>
            <person name="Collemare J."/>
            <person name="Cotton P."/>
            <person name="Danchin E.G."/>
            <person name="Da Silva C."/>
            <person name="Gautier A."/>
            <person name="Giraud C."/>
            <person name="Giraud T."/>
            <person name="Gonzalez C."/>
            <person name="Grossetete S."/>
            <person name="Guldener U."/>
            <person name="Henrissat B."/>
            <person name="Howlett B.J."/>
            <person name="Kodira C."/>
            <person name="Kretschmer M."/>
            <person name="Lappartient A."/>
            <person name="Leroch M."/>
            <person name="Levis C."/>
            <person name="Mauceli E."/>
            <person name="Neuveglise C."/>
            <person name="Oeser B."/>
            <person name="Pearson M."/>
            <person name="Poulain J."/>
            <person name="Poussereau N."/>
            <person name="Quesneville H."/>
            <person name="Rascle C."/>
            <person name="Schumacher J."/>
            <person name="Segurens B."/>
            <person name="Sexton A."/>
            <person name="Silva E."/>
            <person name="Sirven C."/>
            <person name="Soanes D.M."/>
            <person name="Talbot N.J."/>
            <person name="Templeton M."/>
            <person name="Yandava C."/>
            <person name="Yarden O."/>
            <person name="Zeng Q."/>
            <person name="Rollins J.A."/>
            <person name="Lebrun M.H."/>
            <person name="Dickman M."/>
        </authorList>
    </citation>
    <scope>NUCLEOTIDE SEQUENCE [LARGE SCALE GENOMIC DNA]</scope>
    <source>
        <strain evidence="2">T4</strain>
    </source>
</reference>
<evidence type="ECO:0000313" key="2">
    <source>
        <dbReference type="Proteomes" id="UP000008177"/>
    </source>
</evidence>